<keyword evidence="3" id="KW-1185">Reference proteome</keyword>
<dbReference type="OrthoDB" id="3899662at2759"/>
<evidence type="ECO:0000256" key="1">
    <source>
        <dbReference type="SAM" id="MobiDB-lite"/>
    </source>
</evidence>
<name>A0A8H4IP86_9PEZI</name>
<dbReference type="Proteomes" id="UP000572817">
    <property type="component" value="Unassembled WGS sequence"/>
</dbReference>
<evidence type="ECO:0000313" key="3">
    <source>
        <dbReference type="Proteomes" id="UP000572817"/>
    </source>
</evidence>
<feature type="compositionally biased region" description="Low complexity" evidence="1">
    <location>
        <begin position="347"/>
        <end position="358"/>
    </location>
</feature>
<protein>
    <submittedName>
        <fullName evidence="2">Uncharacterized protein</fullName>
    </submittedName>
</protein>
<sequence length="369" mass="40936">MRSQQHHSKSLLLELPVELRLLIYDYALFSHEHVTISTGLKGSFASPVDSGYASDDGHDSDELIPGLPSDFEPAVLPRFDPDFLHLEQPPIFENSHAESAAQDGAASDDDDPLARHRANLPLTTPLALLQTNRQIKDELTWHLKSQRTQERKLSLYMTYPYGLLVFQNLCPDLIRLVRSIHISGYYYPPHAQEQVKRAAECRWLQRLYTQPPPIDESVIKFANDALKRLTRTILSPSPKVPMEELEMRIYHPGPKGNELIWRGEGPSSPICVALCNTHGGSIESSVTQGGRGAGAWLKITPNEEARTLTQRWKRFTDGNSKEECEGWVVNPEWPLPPPAPPAPSPPAAAAASGPSSPSDHSDPGDESNS</sequence>
<dbReference type="EMBL" id="WWBZ02000051">
    <property type="protein sequence ID" value="KAF4304469.1"/>
    <property type="molecule type" value="Genomic_DNA"/>
</dbReference>
<evidence type="ECO:0000313" key="2">
    <source>
        <dbReference type="EMBL" id="KAF4304469.1"/>
    </source>
</evidence>
<feature type="region of interest" description="Disordered" evidence="1">
    <location>
        <begin position="327"/>
        <end position="369"/>
    </location>
</feature>
<feature type="region of interest" description="Disordered" evidence="1">
    <location>
        <begin position="48"/>
        <end position="67"/>
    </location>
</feature>
<organism evidence="2 3">
    <name type="scientific">Botryosphaeria dothidea</name>
    <dbReference type="NCBI Taxonomy" id="55169"/>
    <lineage>
        <taxon>Eukaryota</taxon>
        <taxon>Fungi</taxon>
        <taxon>Dikarya</taxon>
        <taxon>Ascomycota</taxon>
        <taxon>Pezizomycotina</taxon>
        <taxon>Dothideomycetes</taxon>
        <taxon>Dothideomycetes incertae sedis</taxon>
        <taxon>Botryosphaeriales</taxon>
        <taxon>Botryosphaeriaceae</taxon>
        <taxon>Botryosphaeria</taxon>
    </lineage>
</organism>
<feature type="compositionally biased region" description="Pro residues" evidence="1">
    <location>
        <begin position="333"/>
        <end position="346"/>
    </location>
</feature>
<accession>A0A8H4IP86</accession>
<proteinExistence type="predicted"/>
<reference evidence="2" key="1">
    <citation type="submission" date="2020-04" db="EMBL/GenBank/DDBJ databases">
        <title>Genome Assembly and Annotation of Botryosphaeria dothidea sdau 11-99, a Latent Pathogen of Apple Fruit Ring Rot in China.</title>
        <authorList>
            <person name="Yu C."/>
            <person name="Diao Y."/>
            <person name="Lu Q."/>
            <person name="Zhao J."/>
            <person name="Cui S."/>
            <person name="Peng C."/>
            <person name="He B."/>
            <person name="Liu H."/>
        </authorList>
    </citation>
    <scope>NUCLEOTIDE SEQUENCE [LARGE SCALE GENOMIC DNA]</scope>
    <source>
        <strain evidence="2">Sdau11-99</strain>
    </source>
</reference>
<comment type="caution">
    <text evidence="2">The sequence shown here is derived from an EMBL/GenBank/DDBJ whole genome shotgun (WGS) entry which is preliminary data.</text>
</comment>
<gene>
    <name evidence="2" type="ORF">GTA08_BOTSDO07844</name>
</gene>
<dbReference type="AlphaFoldDB" id="A0A8H4IP86"/>